<dbReference type="KEGG" id="hir:HETIRDRAFT_317206"/>
<dbReference type="GeneID" id="20670401"/>
<dbReference type="OrthoDB" id="2416294at2759"/>
<accession>W4K8K0</accession>
<evidence type="ECO:0000313" key="2">
    <source>
        <dbReference type="Proteomes" id="UP000030671"/>
    </source>
</evidence>
<evidence type="ECO:0000313" key="1">
    <source>
        <dbReference type="EMBL" id="ETW82079.1"/>
    </source>
</evidence>
<protein>
    <submittedName>
        <fullName evidence="1">Uncharacterized protein</fullName>
    </submittedName>
</protein>
<dbReference type="AlphaFoldDB" id="W4K8K0"/>
<proteinExistence type="predicted"/>
<dbReference type="Proteomes" id="UP000030671">
    <property type="component" value="Unassembled WGS sequence"/>
</dbReference>
<gene>
    <name evidence="1" type="ORF">HETIRDRAFT_317206</name>
</gene>
<dbReference type="InParanoid" id="W4K8K0"/>
<dbReference type="RefSeq" id="XP_009546650.1">
    <property type="nucleotide sequence ID" value="XM_009548355.1"/>
</dbReference>
<name>W4K8K0_HETIT</name>
<dbReference type="HOGENOM" id="CLU_005726_9_3_1"/>
<reference evidence="1 2" key="1">
    <citation type="journal article" date="2012" name="New Phytol.">
        <title>Insight into trade-off between wood decay and parasitism from the genome of a fungal forest pathogen.</title>
        <authorList>
            <person name="Olson A."/>
            <person name="Aerts A."/>
            <person name="Asiegbu F."/>
            <person name="Belbahri L."/>
            <person name="Bouzid O."/>
            <person name="Broberg A."/>
            <person name="Canback B."/>
            <person name="Coutinho P.M."/>
            <person name="Cullen D."/>
            <person name="Dalman K."/>
            <person name="Deflorio G."/>
            <person name="van Diepen L.T."/>
            <person name="Dunand C."/>
            <person name="Duplessis S."/>
            <person name="Durling M."/>
            <person name="Gonthier P."/>
            <person name="Grimwood J."/>
            <person name="Fossdal C.G."/>
            <person name="Hansson D."/>
            <person name="Henrissat B."/>
            <person name="Hietala A."/>
            <person name="Himmelstrand K."/>
            <person name="Hoffmeister D."/>
            <person name="Hogberg N."/>
            <person name="James T.Y."/>
            <person name="Karlsson M."/>
            <person name="Kohler A."/>
            <person name="Kues U."/>
            <person name="Lee Y.H."/>
            <person name="Lin Y.C."/>
            <person name="Lind M."/>
            <person name="Lindquist E."/>
            <person name="Lombard V."/>
            <person name="Lucas S."/>
            <person name="Lunden K."/>
            <person name="Morin E."/>
            <person name="Murat C."/>
            <person name="Park J."/>
            <person name="Raffaello T."/>
            <person name="Rouze P."/>
            <person name="Salamov A."/>
            <person name="Schmutz J."/>
            <person name="Solheim H."/>
            <person name="Stahlberg J."/>
            <person name="Velez H."/>
            <person name="de Vries R.P."/>
            <person name="Wiebenga A."/>
            <person name="Woodward S."/>
            <person name="Yakovlev I."/>
            <person name="Garbelotto M."/>
            <person name="Martin F."/>
            <person name="Grigoriev I.V."/>
            <person name="Stenlid J."/>
        </authorList>
    </citation>
    <scope>NUCLEOTIDE SEQUENCE [LARGE SCALE GENOMIC DNA]</scope>
    <source>
        <strain evidence="1 2">TC 32-1</strain>
    </source>
</reference>
<feature type="non-terminal residue" evidence="1">
    <location>
        <position position="1"/>
    </location>
</feature>
<dbReference type="EMBL" id="KI925458">
    <property type="protein sequence ID" value="ETW82079.1"/>
    <property type="molecule type" value="Genomic_DNA"/>
</dbReference>
<keyword evidence="2" id="KW-1185">Reference proteome</keyword>
<sequence>FKCLNDTSCCCYCRLLYSQPDFENVESILETHCQAHGFQIIFLPKFHCELSPIEQC</sequence>
<organism evidence="1 2">
    <name type="scientific">Heterobasidion irregulare (strain TC 32-1)</name>
    <dbReference type="NCBI Taxonomy" id="747525"/>
    <lineage>
        <taxon>Eukaryota</taxon>
        <taxon>Fungi</taxon>
        <taxon>Dikarya</taxon>
        <taxon>Basidiomycota</taxon>
        <taxon>Agaricomycotina</taxon>
        <taxon>Agaricomycetes</taxon>
        <taxon>Russulales</taxon>
        <taxon>Bondarzewiaceae</taxon>
        <taxon>Heterobasidion</taxon>
        <taxon>Heterobasidion annosum species complex</taxon>
    </lineage>
</organism>
<dbReference type="STRING" id="747525.W4K8K0"/>